<keyword evidence="2" id="KW-0472">Membrane</keyword>
<keyword evidence="2" id="KW-0812">Transmembrane</keyword>
<feature type="transmembrane region" description="Helical" evidence="2">
    <location>
        <begin position="793"/>
        <end position="815"/>
    </location>
</feature>
<gene>
    <name evidence="3" type="ORF">AYR47_22330</name>
</gene>
<proteinExistence type="predicted"/>
<reference evidence="3 4" key="1">
    <citation type="submission" date="2016-02" db="EMBL/GenBank/DDBJ databases">
        <title>Complete genome sequence of Pseudomonas azotoformans S4.</title>
        <authorList>
            <person name="Fang Y."/>
            <person name="Wu L."/>
            <person name="Feng G."/>
        </authorList>
    </citation>
    <scope>NUCLEOTIDE SEQUENCE [LARGE SCALE GENOMIC DNA]</scope>
    <source>
        <strain evidence="3 4">S4</strain>
    </source>
</reference>
<organism evidence="3 4">
    <name type="scientific">Pseudomonas azotoformans</name>
    <dbReference type="NCBI Taxonomy" id="47878"/>
    <lineage>
        <taxon>Bacteria</taxon>
        <taxon>Pseudomonadati</taxon>
        <taxon>Pseudomonadota</taxon>
        <taxon>Gammaproteobacteria</taxon>
        <taxon>Pseudomonadales</taxon>
        <taxon>Pseudomonadaceae</taxon>
        <taxon>Pseudomonas</taxon>
    </lineage>
</organism>
<dbReference type="Proteomes" id="UP000070516">
    <property type="component" value="Chromosome"/>
</dbReference>
<dbReference type="AlphaFoldDB" id="A0A127I2I5"/>
<dbReference type="KEGG" id="pazo:AYR47_22330"/>
<protein>
    <recommendedName>
        <fullName evidence="5">Type III effector HrpK</fullName>
    </recommendedName>
</protein>
<name>A0A127I2I5_PSEAZ</name>
<evidence type="ECO:0000313" key="3">
    <source>
        <dbReference type="EMBL" id="AMN80873.1"/>
    </source>
</evidence>
<feature type="region of interest" description="Disordered" evidence="1">
    <location>
        <begin position="148"/>
        <end position="184"/>
    </location>
</feature>
<evidence type="ECO:0000313" key="4">
    <source>
        <dbReference type="Proteomes" id="UP000070516"/>
    </source>
</evidence>
<dbReference type="RefSeq" id="WP_061436909.1">
    <property type="nucleotide sequence ID" value="NZ_CP014546.1"/>
</dbReference>
<evidence type="ECO:0000256" key="1">
    <source>
        <dbReference type="SAM" id="MobiDB-lite"/>
    </source>
</evidence>
<feature type="region of interest" description="Disordered" evidence="1">
    <location>
        <begin position="114"/>
        <end position="133"/>
    </location>
</feature>
<feature type="region of interest" description="Disordered" evidence="1">
    <location>
        <begin position="24"/>
        <end position="46"/>
    </location>
</feature>
<dbReference type="EMBL" id="CP014546">
    <property type="protein sequence ID" value="AMN80873.1"/>
    <property type="molecule type" value="Genomic_DNA"/>
</dbReference>
<sequence>MQVNPVDSKPTAGANVNWNKAVSRAVDNQPGDNGLGPDTRRPSGDFRSAQQIIDDNPLLKNLGNQSGVKDKLRERVGDFEHDPDAAYRASRVLEHIEKLDENGKPTVKRAELNDAGNGRIDGFTKGGDARHGTEAGRLQDFGKYGWDTLKGELPQPKPKTPPKGDAPSNHLPLPGEGRPMGDTRSAQQIIDDNPLLKNLGNQGGVKDKLRERVGDFEHDPDAAWRAAQVLNYVENYDETGKHIDGGDVGNGRIDGFTKDGEARHGTEAGRLQDFGKYGYENLKGLDGNSADDQIKDLNAKATEDAVKAAGGDASKVGADYFTTGKTSASGADKVAAIIQLSTGLANYKAGADAFAHQGPDAAKEWSGEGKSPGEQREDFIKDVQSRIDTLSKDPDVQQFLNTQGTAQLQKVVAADPALKAEMERRLEASSSTDALESAFAAKGASTTDALSSFIKYPDFYAQALGKQPDYKKALDNAPQAIKDKVQAEYAHITSGKEMSDLIASGMPADKAVIQSGVNKVIFDAVLDDKTVQAGTSTFNDAAAKLGREDLLKGQTIDDFYRGLGVSGANDPRLEQVINDNIAAFTPPGEAPPKTADIISGIRAVDDAMRGGAKFDDAIKKVQLSWGGNLPSGVSDAYKTGVMHGVSGVLLAGAIGTRIASGKGGSTAQTVGQSFQAAGLFLEGGAKFVQDQFDRTKQGTYKFDAPKYVKDVENIGKSLGGVAGNVLGLVTGAISAKNSAQSGDKVGAGFQGTFAGLNGLSAVAGAVEVATYVVPRITTVAAGVAEAAGVIGGAAGALAGAVGGIAAVGGLIYAIIADIKADNARKKQQEDWYTGLKDQLDDFGVTPPPLDVIIAPKNGYIEVGNPSANY</sequence>
<evidence type="ECO:0008006" key="5">
    <source>
        <dbReference type="Google" id="ProtNLM"/>
    </source>
</evidence>
<keyword evidence="2" id="KW-1133">Transmembrane helix</keyword>
<evidence type="ECO:0000256" key="2">
    <source>
        <dbReference type="SAM" id="Phobius"/>
    </source>
</evidence>
<accession>A0A127I2I5</accession>